<reference evidence="10 11" key="1">
    <citation type="journal article" date="2015" name="Nature">
        <title>rRNA introns, odd ribosomes, and small enigmatic genomes across a large radiation of phyla.</title>
        <authorList>
            <person name="Brown C.T."/>
            <person name="Hug L.A."/>
            <person name="Thomas B.C."/>
            <person name="Sharon I."/>
            <person name="Castelle C.J."/>
            <person name="Singh A."/>
            <person name="Wilkins M.J."/>
            <person name="Williams K.H."/>
            <person name="Banfield J.F."/>
        </authorList>
    </citation>
    <scope>NUCLEOTIDE SEQUENCE [LARGE SCALE GENOMIC DNA]</scope>
</reference>
<dbReference type="EMBL" id="LBSJ01000009">
    <property type="protein sequence ID" value="KKQ15849.1"/>
    <property type="molecule type" value="Genomic_DNA"/>
</dbReference>
<evidence type="ECO:0000313" key="11">
    <source>
        <dbReference type="Proteomes" id="UP000034448"/>
    </source>
</evidence>
<keyword evidence="4 9" id="KW-0812">Transmembrane</keyword>
<evidence type="ECO:0000256" key="8">
    <source>
        <dbReference type="ARBA" id="ARBA00023136"/>
    </source>
</evidence>
<dbReference type="Pfam" id="PF03840">
    <property type="entry name" value="SecG"/>
    <property type="match status" value="1"/>
</dbReference>
<evidence type="ECO:0000256" key="5">
    <source>
        <dbReference type="ARBA" id="ARBA00022927"/>
    </source>
</evidence>
<evidence type="ECO:0000256" key="3">
    <source>
        <dbReference type="ARBA" id="ARBA00022448"/>
    </source>
</evidence>
<keyword evidence="6 9" id="KW-1133">Transmembrane helix</keyword>
<evidence type="ECO:0000256" key="6">
    <source>
        <dbReference type="ARBA" id="ARBA00022989"/>
    </source>
</evidence>
<sequence>MKNIPVIIQSLISVTLIILILIQAKGVGLGRAWGGGGEFYKSRRGVEKIIFNLTVLFAVLFLASSILNIILA</sequence>
<comment type="subcellular location">
    <subcellularLocation>
        <location evidence="9">Cell membrane</location>
        <topology evidence="9">Multi-pass membrane protein</topology>
    </subcellularLocation>
    <subcellularLocation>
        <location evidence="1">Membrane</location>
        <topology evidence="1">Multi-pass membrane protein</topology>
    </subcellularLocation>
</comment>
<organism evidence="10 11">
    <name type="scientific">Candidatus Daviesbacteria bacterium GW2011_GWA1_36_8</name>
    <dbReference type="NCBI Taxonomy" id="1618417"/>
    <lineage>
        <taxon>Bacteria</taxon>
        <taxon>Candidatus Daviesiibacteriota</taxon>
    </lineage>
</organism>
<dbReference type="Proteomes" id="UP000034448">
    <property type="component" value="Unassembled WGS sequence"/>
</dbReference>
<evidence type="ECO:0000313" key="10">
    <source>
        <dbReference type="EMBL" id="KKQ15849.1"/>
    </source>
</evidence>
<evidence type="ECO:0000256" key="4">
    <source>
        <dbReference type="ARBA" id="ARBA00022692"/>
    </source>
</evidence>
<dbReference type="GO" id="GO:0009306">
    <property type="term" value="P:protein secretion"/>
    <property type="evidence" value="ECO:0007669"/>
    <property type="project" value="UniProtKB-UniRule"/>
</dbReference>
<dbReference type="NCBIfam" id="TIGR00810">
    <property type="entry name" value="secG"/>
    <property type="match status" value="1"/>
</dbReference>
<comment type="function">
    <text evidence="9">Involved in protein export. Participates in an early event of protein translocation.</text>
</comment>
<keyword evidence="5 9" id="KW-0653">Protein transport</keyword>
<feature type="transmembrane region" description="Helical" evidence="9">
    <location>
        <begin position="49"/>
        <end position="71"/>
    </location>
</feature>
<dbReference type="GO" id="GO:0015450">
    <property type="term" value="F:protein-transporting ATPase activity"/>
    <property type="evidence" value="ECO:0007669"/>
    <property type="project" value="UniProtKB-UniRule"/>
</dbReference>
<protein>
    <recommendedName>
        <fullName evidence="9">Protein-export membrane protein SecG</fullName>
    </recommendedName>
</protein>
<evidence type="ECO:0000256" key="7">
    <source>
        <dbReference type="ARBA" id="ARBA00023010"/>
    </source>
</evidence>
<proteinExistence type="inferred from homology"/>
<evidence type="ECO:0000256" key="2">
    <source>
        <dbReference type="ARBA" id="ARBA00008445"/>
    </source>
</evidence>
<dbReference type="AlphaFoldDB" id="A0A0G0HUY2"/>
<keyword evidence="7 9" id="KW-0811">Translocation</keyword>
<evidence type="ECO:0000256" key="9">
    <source>
        <dbReference type="RuleBase" id="RU365087"/>
    </source>
</evidence>
<dbReference type="InterPro" id="IPR004692">
    <property type="entry name" value="SecG"/>
</dbReference>
<keyword evidence="9" id="KW-1003">Cell membrane</keyword>
<keyword evidence="3 9" id="KW-0813">Transport</keyword>
<comment type="similarity">
    <text evidence="2 9">Belongs to the SecG family.</text>
</comment>
<name>A0A0G0HUY2_9BACT</name>
<accession>A0A0G0HUY2</accession>
<keyword evidence="8 9" id="KW-0472">Membrane</keyword>
<feature type="transmembrane region" description="Helical" evidence="9">
    <location>
        <begin position="6"/>
        <end position="28"/>
    </location>
</feature>
<evidence type="ECO:0000256" key="1">
    <source>
        <dbReference type="ARBA" id="ARBA00004141"/>
    </source>
</evidence>
<dbReference type="GO" id="GO:0005886">
    <property type="term" value="C:plasma membrane"/>
    <property type="evidence" value="ECO:0007669"/>
    <property type="project" value="UniProtKB-SubCell"/>
</dbReference>
<comment type="caution">
    <text evidence="10">The sequence shown here is derived from an EMBL/GenBank/DDBJ whole genome shotgun (WGS) entry which is preliminary data.</text>
</comment>
<gene>
    <name evidence="10" type="ORF">US28_C0009G0028</name>
</gene>